<protein>
    <submittedName>
        <fullName evidence="1">Uncharacterized protein</fullName>
    </submittedName>
</protein>
<organism evidence="1 2">
    <name type="scientific">Cylindrotheca closterium</name>
    <dbReference type="NCBI Taxonomy" id="2856"/>
    <lineage>
        <taxon>Eukaryota</taxon>
        <taxon>Sar</taxon>
        <taxon>Stramenopiles</taxon>
        <taxon>Ochrophyta</taxon>
        <taxon>Bacillariophyta</taxon>
        <taxon>Bacillariophyceae</taxon>
        <taxon>Bacillariophycidae</taxon>
        <taxon>Bacillariales</taxon>
        <taxon>Bacillariaceae</taxon>
        <taxon>Cylindrotheca</taxon>
    </lineage>
</organism>
<sequence length="96" mass="11086">MSLVKGTMSPFGLKVNNGIRLKVDRCKISNKRLNKTRVRGMFLVKGTMFAFRLKVTRDKRLSKTRVLSVFLIRGETFGMMTIPLPSIGQRWIENRI</sequence>
<proteinExistence type="predicted"/>
<keyword evidence="2" id="KW-1185">Reference proteome</keyword>
<gene>
    <name evidence="1" type="ORF">CYCCA115_LOCUS7123</name>
</gene>
<evidence type="ECO:0000313" key="1">
    <source>
        <dbReference type="EMBL" id="CAJ1940630.1"/>
    </source>
</evidence>
<comment type="caution">
    <text evidence="1">The sequence shown here is derived from an EMBL/GenBank/DDBJ whole genome shotgun (WGS) entry which is preliminary data.</text>
</comment>
<reference evidence="1" key="1">
    <citation type="submission" date="2023-08" db="EMBL/GenBank/DDBJ databases">
        <authorList>
            <person name="Audoor S."/>
            <person name="Bilcke G."/>
        </authorList>
    </citation>
    <scope>NUCLEOTIDE SEQUENCE</scope>
</reference>
<dbReference type="EMBL" id="CAKOGP040000923">
    <property type="protein sequence ID" value="CAJ1940630.1"/>
    <property type="molecule type" value="Genomic_DNA"/>
</dbReference>
<dbReference type="AlphaFoldDB" id="A0AAD2CPL4"/>
<name>A0AAD2CPL4_9STRA</name>
<dbReference type="Proteomes" id="UP001295423">
    <property type="component" value="Unassembled WGS sequence"/>
</dbReference>
<accession>A0AAD2CPL4</accession>
<evidence type="ECO:0000313" key="2">
    <source>
        <dbReference type="Proteomes" id="UP001295423"/>
    </source>
</evidence>